<reference evidence="2" key="1">
    <citation type="submission" date="2017-04" db="EMBL/GenBank/DDBJ databases">
        <authorList>
            <person name="Varghese N."/>
            <person name="Submissions S."/>
        </authorList>
    </citation>
    <scope>NUCLEOTIDE SEQUENCE [LARGE SCALE GENOMIC DNA]</scope>
    <source>
        <strain evidence="2">DSM 23072</strain>
    </source>
</reference>
<feature type="non-terminal residue" evidence="1">
    <location>
        <position position="183"/>
    </location>
</feature>
<proteinExistence type="predicted"/>
<keyword evidence="2" id="KW-1185">Reference proteome</keyword>
<dbReference type="InterPro" id="IPR046227">
    <property type="entry name" value="DUF6260"/>
</dbReference>
<dbReference type="STRING" id="1122938.SAMN05660772_02787"/>
<dbReference type="AlphaFoldDB" id="A0A1W1V3V6"/>
<gene>
    <name evidence="1" type="ORF">SAMN05660772_02787</name>
</gene>
<accession>A0A1W1V3V6</accession>
<sequence length="183" mass="20338">MLKFTKEQEAFIINERKNYDRKHAIMAANTAGLLEGNALTLPKDIWATWDREAVALQREDLVIFNDLASISKPMPIGKLVHHFMTVSDSGSVNISLDGRSSAKTDNVVYDYHGTPLPIIDSTFSYGWRDMHTAQTEGFSPDAAARNNSLRRVVEKVEDLALNGDSSIVVGDSKLYGLRTAPQR</sequence>
<evidence type="ECO:0000313" key="1">
    <source>
        <dbReference type="EMBL" id="SMB87970.1"/>
    </source>
</evidence>
<organism evidence="1 2">
    <name type="scientific">Pasteurella testudinis DSM 23072</name>
    <dbReference type="NCBI Taxonomy" id="1122938"/>
    <lineage>
        <taxon>Bacteria</taxon>
        <taxon>Pseudomonadati</taxon>
        <taxon>Pseudomonadota</taxon>
        <taxon>Gammaproteobacteria</taxon>
        <taxon>Pasteurellales</taxon>
        <taxon>Pasteurellaceae</taxon>
        <taxon>Pasteurella</taxon>
    </lineage>
</organism>
<dbReference type="Proteomes" id="UP000192408">
    <property type="component" value="Unassembled WGS sequence"/>
</dbReference>
<name>A0A1W1V3V6_9PAST</name>
<dbReference type="EMBL" id="FWWV01000042">
    <property type="protein sequence ID" value="SMB87970.1"/>
    <property type="molecule type" value="Genomic_DNA"/>
</dbReference>
<protein>
    <submittedName>
        <fullName evidence="1">Uncharacterized protein</fullName>
    </submittedName>
</protein>
<dbReference type="Gene3D" id="3.30.2400.30">
    <property type="match status" value="1"/>
</dbReference>
<evidence type="ECO:0000313" key="2">
    <source>
        <dbReference type="Proteomes" id="UP000192408"/>
    </source>
</evidence>
<dbReference type="Pfam" id="PF19774">
    <property type="entry name" value="DUF6260"/>
    <property type="match status" value="1"/>
</dbReference>
<dbReference type="RefSeq" id="WP_221389322.1">
    <property type="nucleotide sequence ID" value="NZ_FWWV01000042.1"/>
</dbReference>